<evidence type="ECO:0000259" key="7">
    <source>
        <dbReference type="Pfam" id="PF01490"/>
    </source>
</evidence>
<feature type="compositionally biased region" description="Polar residues" evidence="5">
    <location>
        <begin position="17"/>
        <end position="29"/>
    </location>
</feature>
<keyword evidence="9" id="KW-1185">Reference proteome</keyword>
<feature type="transmembrane region" description="Helical" evidence="6">
    <location>
        <begin position="187"/>
        <end position="206"/>
    </location>
</feature>
<feature type="domain" description="Amino acid transporter transmembrane" evidence="7">
    <location>
        <begin position="77"/>
        <end position="265"/>
    </location>
</feature>
<protein>
    <recommendedName>
        <fullName evidence="7">Amino acid transporter transmembrane domain-containing protein</fullName>
    </recommendedName>
</protein>
<evidence type="ECO:0000313" key="8">
    <source>
        <dbReference type="EMBL" id="KAK8757920.1"/>
    </source>
</evidence>
<dbReference type="GO" id="GO:0016020">
    <property type="term" value="C:membrane"/>
    <property type="evidence" value="ECO:0007669"/>
    <property type="project" value="UniProtKB-SubCell"/>
</dbReference>
<evidence type="ECO:0000256" key="6">
    <source>
        <dbReference type="SAM" id="Phobius"/>
    </source>
</evidence>
<dbReference type="PANTHER" id="PTHR22950">
    <property type="entry name" value="AMINO ACID TRANSPORTER"/>
    <property type="match status" value="1"/>
</dbReference>
<dbReference type="Proteomes" id="UP001321473">
    <property type="component" value="Unassembled WGS sequence"/>
</dbReference>
<comment type="caution">
    <text evidence="8">The sequence shown here is derived from an EMBL/GenBank/DDBJ whole genome shotgun (WGS) entry which is preliminary data.</text>
</comment>
<keyword evidence="4 6" id="KW-0472">Membrane</keyword>
<feature type="transmembrane region" description="Helical" evidence="6">
    <location>
        <begin position="139"/>
        <end position="166"/>
    </location>
</feature>
<evidence type="ECO:0000256" key="1">
    <source>
        <dbReference type="ARBA" id="ARBA00004141"/>
    </source>
</evidence>
<dbReference type="AlphaFoldDB" id="A0AAQ4D630"/>
<dbReference type="GO" id="GO:0015179">
    <property type="term" value="F:L-amino acid transmembrane transporter activity"/>
    <property type="evidence" value="ECO:0007669"/>
    <property type="project" value="TreeGrafter"/>
</dbReference>
<feature type="transmembrane region" description="Helical" evidence="6">
    <location>
        <begin position="249"/>
        <end position="271"/>
    </location>
</feature>
<keyword evidence="2 6" id="KW-0812">Transmembrane</keyword>
<feature type="transmembrane region" description="Helical" evidence="6">
    <location>
        <begin position="98"/>
        <end position="119"/>
    </location>
</feature>
<feature type="region of interest" description="Disordered" evidence="5">
    <location>
        <begin position="1"/>
        <end position="48"/>
    </location>
</feature>
<evidence type="ECO:0000313" key="9">
    <source>
        <dbReference type="Proteomes" id="UP001321473"/>
    </source>
</evidence>
<dbReference type="InterPro" id="IPR013057">
    <property type="entry name" value="AA_transpt_TM"/>
</dbReference>
<gene>
    <name evidence="8" type="ORF">V5799_004447</name>
</gene>
<name>A0AAQ4D630_AMBAM</name>
<keyword evidence="3 6" id="KW-1133">Transmembrane helix</keyword>
<feature type="transmembrane region" description="Helical" evidence="6">
    <location>
        <begin position="212"/>
        <end position="237"/>
    </location>
</feature>
<dbReference type="Pfam" id="PF01490">
    <property type="entry name" value="Aa_trans"/>
    <property type="match status" value="1"/>
</dbReference>
<evidence type="ECO:0000256" key="5">
    <source>
        <dbReference type="SAM" id="MobiDB-lite"/>
    </source>
</evidence>
<evidence type="ECO:0000256" key="4">
    <source>
        <dbReference type="ARBA" id="ARBA00023136"/>
    </source>
</evidence>
<proteinExistence type="predicted"/>
<reference evidence="8 9" key="1">
    <citation type="journal article" date="2023" name="Arcadia Sci">
        <title>De novo assembly of a long-read Amblyomma americanum tick genome.</title>
        <authorList>
            <person name="Chou S."/>
            <person name="Poskanzer K.E."/>
            <person name="Rollins M."/>
            <person name="Thuy-Boun P.S."/>
        </authorList>
    </citation>
    <scope>NUCLEOTIDE SEQUENCE [LARGE SCALE GENOMIC DNA]</scope>
    <source>
        <strain evidence="8">F_SG_1</strain>
        <tissue evidence="8">Salivary glands</tissue>
    </source>
</reference>
<sequence length="289" mass="31280">MAGTASERGMPAEVSRVSGTSRSASKMTNPTPPKDVAQAAPPPENTEGSVVGWRVCRVTENSCRRVVTNGVSVPQAHEMVVPIYANMRDRRLANLAKATVMTTFFLFVIYSLMGTFGYMAYGSAVKPDIMQMFDASNPWVLFGIGALIVKMVTTYPLLAFCGRGAFDGLYAELTKLPTKEFIEGEPCRRIYITTGWFLTTVALATFTSNVGVVIELLGCLAAANIFIFPGLCLLGVFHQQEKFGLKRPMVVFAIGGLMVVIGSFVFGVVLLDTILNDITKGGTHHLLCT</sequence>
<comment type="subcellular location">
    <subcellularLocation>
        <location evidence="1">Membrane</location>
        <topology evidence="1">Multi-pass membrane protein</topology>
    </subcellularLocation>
</comment>
<dbReference type="PANTHER" id="PTHR22950:SF652">
    <property type="entry name" value="TRANSMEMBRANE AMINO ACID TRANSPORTER FAMILY PROTEIN"/>
    <property type="match status" value="1"/>
</dbReference>
<evidence type="ECO:0000256" key="3">
    <source>
        <dbReference type="ARBA" id="ARBA00022989"/>
    </source>
</evidence>
<dbReference type="EMBL" id="JARKHS020034676">
    <property type="protein sequence ID" value="KAK8757920.1"/>
    <property type="molecule type" value="Genomic_DNA"/>
</dbReference>
<evidence type="ECO:0000256" key="2">
    <source>
        <dbReference type="ARBA" id="ARBA00022692"/>
    </source>
</evidence>
<accession>A0AAQ4D630</accession>
<organism evidence="8 9">
    <name type="scientific">Amblyomma americanum</name>
    <name type="common">Lone star tick</name>
    <dbReference type="NCBI Taxonomy" id="6943"/>
    <lineage>
        <taxon>Eukaryota</taxon>
        <taxon>Metazoa</taxon>
        <taxon>Ecdysozoa</taxon>
        <taxon>Arthropoda</taxon>
        <taxon>Chelicerata</taxon>
        <taxon>Arachnida</taxon>
        <taxon>Acari</taxon>
        <taxon>Parasitiformes</taxon>
        <taxon>Ixodida</taxon>
        <taxon>Ixodoidea</taxon>
        <taxon>Ixodidae</taxon>
        <taxon>Amblyomminae</taxon>
        <taxon>Amblyomma</taxon>
    </lineage>
</organism>